<gene>
    <name evidence="2" type="ORF">LOTGIDRAFT_238110</name>
</gene>
<accession>V4B852</accession>
<protein>
    <submittedName>
        <fullName evidence="2">Uncharacterized protein</fullName>
    </submittedName>
</protein>
<dbReference type="AlphaFoldDB" id="V4B852"/>
<name>V4B852_LOTGI</name>
<dbReference type="EMBL" id="KB200347">
    <property type="protein sequence ID" value="ESP01857.1"/>
    <property type="molecule type" value="Genomic_DNA"/>
</dbReference>
<evidence type="ECO:0000313" key="2">
    <source>
        <dbReference type="EMBL" id="ESP01857.1"/>
    </source>
</evidence>
<feature type="signal peptide" evidence="1">
    <location>
        <begin position="1"/>
        <end position="18"/>
    </location>
</feature>
<evidence type="ECO:0000313" key="3">
    <source>
        <dbReference type="Proteomes" id="UP000030746"/>
    </source>
</evidence>
<sequence>MKTLFCVVILVLIAVITSQIYSKRDGCRATALLLCNNGNSGMNNGGMYPGMNNGGMYPGMNNGGMYPGMNNGGMYPGGNYPGMGIGGGRDFLACCLAMCGDDCID</sequence>
<dbReference type="CTD" id="20250662"/>
<dbReference type="HOGENOM" id="CLU_2239629_0_0_1"/>
<dbReference type="GeneID" id="20250662"/>
<proteinExistence type="predicted"/>
<keyword evidence="1" id="KW-0732">Signal</keyword>
<reference evidence="2 3" key="1">
    <citation type="journal article" date="2013" name="Nature">
        <title>Insights into bilaterian evolution from three spiralian genomes.</title>
        <authorList>
            <person name="Simakov O."/>
            <person name="Marletaz F."/>
            <person name="Cho S.J."/>
            <person name="Edsinger-Gonzales E."/>
            <person name="Havlak P."/>
            <person name="Hellsten U."/>
            <person name="Kuo D.H."/>
            <person name="Larsson T."/>
            <person name="Lv J."/>
            <person name="Arendt D."/>
            <person name="Savage R."/>
            <person name="Osoegawa K."/>
            <person name="de Jong P."/>
            <person name="Grimwood J."/>
            <person name="Chapman J.A."/>
            <person name="Shapiro H."/>
            <person name="Aerts A."/>
            <person name="Otillar R.P."/>
            <person name="Terry A.Y."/>
            <person name="Boore J.L."/>
            <person name="Grigoriev I.V."/>
            <person name="Lindberg D.R."/>
            <person name="Seaver E.C."/>
            <person name="Weisblat D.A."/>
            <person name="Putnam N.H."/>
            <person name="Rokhsar D.S."/>
        </authorList>
    </citation>
    <scope>NUCLEOTIDE SEQUENCE [LARGE SCALE GENOMIC DNA]</scope>
</reference>
<dbReference type="KEGG" id="lgi:LOTGIDRAFT_238110"/>
<feature type="chain" id="PRO_5004717865" evidence="1">
    <location>
        <begin position="19"/>
        <end position="105"/>
    </location>
</feature>
<evidence type="ECO:0000256" key="1">
    <source>
        <dbReference type="SAM" id="SignalP"/>
    </source>
</evidence>
<dbReference type="RefSeq" id="XP_009047442.1">
    <property type="nucleotide sequence ID" value="XM_009049194.1"/>
</dbReference>
<dbReference type="Proteomes" id="UP000030746">
    <property type="component" value="Unassembled WGS sequence"/>
</dbReference>
<keyword evidence="3" id="KW-1185">Reference proteome</keyword>
<organism evidence="2 3">
    <name type="scientific">Lottia gigantea</name>
    <name type="common">Giant owl limpet</name>
    <dbReference type="NCBI Taxonomy" id="225164"/>
    <lineage>
        <taxon>Eukaryota</taxon>
        <taxon>Metazoa</taxon>
        <taxon>Spiralia</taxon>
        <taxon>Lophotrochozoa</taxon>
        <taxon>Mollusca</taxon>
        <taxon>Gastropoda</taxon>
        <taxon>Patellogastropoda</taxon>
        <taxon>Lottioidea</taxon>
        <taxon>Lottiidae</taxon>
        <taxon>Lottia</taxon>
    </lineage>
</organism>